<sequence length="277" mass="28140">MNALKRGLIGLGLSATLGAAGAATITTPEGVYNNFGGFDWTSAASVLISGYTITNASPTGSSQVIDVYYNAFAVNIQDATGGNFITNDLVKGTGNGTANGYEVTIVAHLKEMVSCVSVTGCSLVTITPMVGEWSVFLDETPDAKLSNQTGFGDGISLLTGTFNGGQAAAGVQGATNPGNVVLGTQFGGEVLTTNLSYINPALSGTSVVSTLQFGNKVTAWAAPSTWLGNGFNGVPQGAFVGQADANQNFHVPEPASLALTGIALAGVGFFARRRKQA</sequence>
<dbReference type="RefSeq" id="WP_394486347.1">
    <property type="nucleotide sequence ID" value="NZ_JBIGIA010000001.1"/>
</dbReference>
<dbReference type="NCBIfam" id="TIGR02595">
    <property type="entry name" value="PEP_CTERM"/>
    <property type="match status" value="1"/>
</dbReference>
<protein>
    <submittedName>
        <fullName evidence="3">Flocculation-associated PEP-CTERM protein PepA</fullName>
    </submittedName>
</protein>
<keyword evidence="4" id="KW-1185">Reference proteome</keyword>
<proteinExistence type="predicted"/>
<organism evidence="3 4">
    <name type="scientific">Pelomonas nitida</name>
    <dbReference type="NCBI Taxonomy" id="3299027"/>
    <lineage>
        <taxon>Bacteria</taxon>
        <taxon>Pseudomonadati</taxon>
        <taxon>Pseudomonadota</taxon>
        <taxon>Betaproteobacteria</taxon>
        <taxon>Burkholderiales</taxon>
        <taxon>Sphaerotilaceae</taxon>
        <taxon>Roseateles</taxon>
    </lineage>
</organism>
<gene>
    <name evidence="3" type="primary">pepA</name>
    <name evidence="3" type="ORF">ACG00X_02515</name>
</gene>
<dbReference type="Proteomes" id="UP001606305">
    <property type="component" value="Unassembled WGS sequence"/>
</dbReference>
<feature type="domain" description="Ice-binding protein C-terminal" evidence="2">
    <location>
        <begin position="251"/>
        <end position="274"/>
    </location>
</feature>
<feature type="signal peptide" evidence="1">
    <location>
        <begin position="1"/>
        <end position="22"/>
    </location>
</feature>
<evidence type="ECO:0000313" key="3">
    <source>
        <dbReference type="EMBL" id="MFG6455695.1"/>
    </source>
</evidence>
<dbReference type="EMBL" id="JBIGIA010000001">
    <property type="protein sequence ID" value="MFG6455695.1"/>
    <property type="molecule type" value="Genomic_DNA"/>
</dbReference>
<comment type="caution">
    <text evidence="3">The sequence shown here is derived from an EMBL/GenBank/DDBJ whole genome shotgun (WGS) entry which is preliminary data.</text>
</comment>
<dbReference type="Pfam" id="PF07589">
    <property type="entry name" value="PEP-CTERM"/>
    <property type="match status" value="1"/>
</dbReference>
<evidence type="ECO:0000256" key="1">
    <source>
        <dbReference type="SAM" id="SignalP"/>
    </source>
</evidence>
<reference evidence="3 4" key="1">
    <citation type="submission" date="2024-09" db="EMBL/GenBank/DDBJ databases">
        <title>Novel species of the genus Pelomonas and Roseateles isolated from streams.</title>
        <authorList>
            <person name="Lu H."/>
        </authorList>
    </citation>
    <scope>NUCLEOTIDE SEQUENCE [LARGE SCALE GENOMIC DNA]</scope>
    <source>
        <strain evidence="3 4">BYS96W</strain>
    </source>
</reference>
<evidence type="ECO:0000313" key="4">
    <source>
        <dbReference type="Proteomes" id="UP001606305"/>
    </source>
</evidence>
<dbReference type="NCBIfam" id="NF033554">
    <property type="entry name" value="floc_PepA"/>
    <property type="match status" value="1"/>
</dbReference>
<evidence type="ECO:0000259" key="2">
    <source>
        <dbReference type="Pfam" id="PF07589"/>
    </source>
</evidence>
<accession>A0ABW7G189</accession>
<name>A0ABW7G189_9BURK</name>
<feature type="chain" id="PRO_5045616581" evidence="1">
    <location>
        <begin position="23"/>
        <end position="277"/>
    </location>
</feature>
<keyword evidence="1" id="KW-0732">Signal</keyword>
<dbReference type="InterPro" id="IPR013424">
    <property type="entry name" value="Ice-binding_C"/>
</dbReference>